<protein>
    <submittedName>
        <fullName evidence="3">PASTA domain-containing protein</fullName>
    </submittedName>
</protein>
<dbReference type="InterPro" id="IPR005543">
    <property type="entry name" value="PASTA_dom"/>
</dbReference>
<evidence type="ECO:0000259" key="2">
    <source>
        <dbReference type="Pfam" id="PF03793"/>
    </source>
</evidence>
<feature type="region of interest" description="Disordered" evidence="1">
    <location>
        <begin position="219"/>
        <end position="263"/>
    </location>
</feature>
<evidence type="ECO:0000256" key="1">
    <source>
        <dbReference type="SAM" id="MobiDB-lite"/>
    </source>
</evidence>
<dbReference type="Gene3D" id="3.30.10.20">
    <property type="match status" value="1"/>
</dbReference>
<dbReference type="EMBL" id="SRRU01000011">
    <property type="protein sequence ID" value="TGN76935.1"/>
    <property type="molecule type" value="Genomic_DNA"/>
</dbReference>
<sequence>MLKGGLMNRPGRSQAPVRGARKAWLKGVGAGALICALVTGCGGGNDEKAAATVKPRPTVTVTATVTATPALLESQVDSTVADATGAAEERGYRVAAHDASEKDASPADDWTVCFEKFGRDSVDFGAVASGAPCPKADGRPIPWPTMPGVIGRTYSAAATAVDGVTRGEITVKASYKDERVAGEHDGWKVCFQSPDAGTKVVGDRDVTLWLTKSGCPSATGTYKDKTNDPNYTPPVAAGSGSGGSSGSSGGSSSAGSSSGGGSVGTTCEITSNAGNCYNAGQFCRNADVGRSTHAGNGRLIHCRSDGSRNRWNY</sequence>
<proteinExistence type="predicted"/>
<name>A0A4Z1D5A4_STRGP</name>
<organism evidence="3 4">
    <name type="scientific">Streptomyces griseoluteus</name>
    <dbReference type="NCBI Taxonomy" id="29306"/>
    <lineage>
        <taxon>Bacteria</taxon>
        <taxon>Bacillati</taxon>
        <taxon>Actinomycetota</taxon>
        <taxon>Actinomycetes</taxon>
        <taxon>Kitasatosporales</taxon>
        <taxon>Streptomycetaceae</taxon>
        <taxon>Streptomyces</taxon>
    </lineage>
</organism>
<dbReference type="AlphaFoldDB" id="A0A4Z1D5A4"/>
<keyword evidence="4" id="KW-1185">Reference proteome</keyword>
<comment type="caution">
    <text evidence="3">The sequence shown here is derived from an EMBL/GenBank/DDBJ whole genome shotgun (WGS) entry which is preliminary data.</text>
</comment>
<evidence type="ECO:0000313" key="3">
    <source>
        <dbReference type="EMBL" id="TGN76935.1"/>
    </source>
</evidence>
<dbReference type="Proteomes" id="UP000298513">
    <property type="component" value="Unassembled WGS sequence"/>
</dbReference>
<dbReference type="CDD" id="cd06577">
    <property type="entry name" value="PASTA_pknB"/>
    <property type="match status" value="1"/>
</dbReference>
<reference evidence="3 4" key="1">
    <citation type="submission" date="2019-04" db="EMBL/GenBank/DDBJ databases">
        <title>Streptomyces sp. nov. Bv016 isolated from bark of Buahinia variegata.</title>
        <authorList>
            <person name="Kanchanasin P."/>
            <person name="Tanasupawat S."/>
            <person name="Yuki M."/>
            <person name="Kudo T."/>
        </authorList>
    </citation>
    <scope>NUCLEOTIDE SEQUENCE [LARGE SCALE GENOMIC DNA]</scope>
    <source>
        <strain evidence="3 4">JCM 4765</strain>
    </source>
</reference>
<feature type="domain" description="PASTA" evidence="2">
    <location>
        <begin position="145"/>
        <end position="210"/>
    </location>
</feature>
<evidence type="ECO:0000313" key="4">
    <source>
        <dbReference type="Proteomes" id="UP000298513"/>
    </source>
</evidence>
<feature type="compositionally biased region" description="Gly residues" evidence="1">
    <location>
        <begin position="239"/>
        <end position="249"/>
    </location>
</feature>
<gene>
    <name evidence="3" type="ORF">E5082_26825</name>
</gene>
<dbReference type="Pfam" id="PF03793">
    <property type="entry name" value="PASTA"/>
    <property type="match status" value="1"/>
</dbReference>
<accession>A0A4Z1D5A4</accession>